<dbReference type="EMBL" id="CAEZYM010000007">
    <property type="protein sequence ID" value="CAB4725185.1"/>
    <property type="molecule type" value="Genomic_DNA"/>
</dbReference>
<dbReference type="EMBL" id="CAEZZW010000007">
    <property type="protein sequence ID" value="CAB4786082.1"/>
    <property type="molecule type" value="Genomic_DNA"/>
</dbReference>
<dbReference type="EMBL" id="CAESAE010000002">
    <property type="protein sequence ID" value="CAB4332577.1"/>
    <property type="molecule type" value="Genomic_DNA"/>
</dbReference>
<dbReference type="EMBL" id="CAFBLD010000004">
    <property type="protein sequence ID" value="CAB4864666.1"/>
    <property type="molecule type" value="Genomic_DNA"/>
</dbReference>
<dbReference type="EMBL" id="CAFBNH010000010">
    <property type="protein sequence ID" value="CAB4953785.1"/>
    <property type="molecule type" value="Genomic_DNA"/>
</dbReference>
<dbReference type="AlphaFoldDB" id="A0A6J5YUK2"/>
<dbReference type="Pfam" id="PF26312">
    <property type="entry name" value="DUF8083"/>
    <property type="match status" value="1"/>
</dbReference>
<name>A0A6J5YUK2_9ZZZZ</name>
<reference evidence="2" key="1">
    <citation type="submission" date="2020-05" db="EMBL/GenBank/DDBJ databases">
        <authorList>
            <person name="Chiriac C."/>
            <person name="Salcher M."/>
            <person name="Ghai R."/>
            <person name="Kavagutti S V."/>
        </authorList>
    </citation>
    <scope>NUCLEOTIDE SEQUENCE</scope>
</reference>
<evidence type="ECO:0000313" key="4">
    <source>
        <dbReference type="EMBL" id="CAB4725185.1"/>
    </source>
</evidence>
<dbReference type="EMBL" id="CAFBQX010000002">
    <property type="protein sequence ID" value="CAB5071050.1"/>
    <property type="molecule type" value="Genomic_DNA"/>
</dbReference>
<dbReference type="InterPro" id="IPR058396">
    <property type="entry name" value="DUF8083"/>
</dbReference>
<evidence type="ECO:0000313" key="8">
    <source>
        <dbReference type="EMBL" id="CAB4986007.1"/>
    </source>
</evidence>
<evidence type="ECO:0000313" key="6">
    <source>
        <dbReference type="EMBL" id="CAB4864666.1"/>
    </source>
</evidence>
<evidence type="ECO:0000313" key="3">
    <source>
        <dbReference type="EMBL" id="CAB4690056.1"/>
    </source>
</evidence>
<organism evidence="2">
    <name type="scientific">freshwater metagenome</name>
    <dbReference type="NCBI Taxonomy" id="449393"/>
    <lineage>
        <taxon>unclassified sequences</taxon>
        <taxon>metagenomes</taxon>
        <taxon>ecological metagenomes</taxon>
    </lineage>
</organism>
<accession>A0A6J5YUK2</accession>
<proteinExistence type="predicted"/>
<feature type="domain" description="DUF8083" evidence="1">
    <location>
        <begin position="6"/>
        <end position="268"/>
    </location>
</feature>
<sequence length="271" mass="30032">MRPTPYVASLRVYEPLSTFEPADQLRWSQLSVNNRSSDDEQILALKRVIFPESPALAPDGAHILEIDGIKYVAPWSTATRCWAALENFKESLPISVSRFFLTQNAEEVITAGAEFVETKVPHILTETWIIPPRWFSLFLPEERVRGRGDDGAFTTMRTSIANAKARCEMVHMAVRGAFGVGPVEEEIENLGDWLAEFSPQSFLELDYGGLATYLENSLIAQGEAGLEGDTSIEDVLMSIGGLATGDGSLAGRGYERLVTRWRRVAAFEQAM</sequence>
<protein>
    <submittedName>
        <fullName evidence="2">Unannotated protein</fullName>
    </submittedName>
</protein>
<evidence type="ECO:0000313" key="7">
    <source>
        <dbReference type="EMBL" id="CAB4953785.1"/>
    </source>
</evidence>
<dbReference type="EMBL" id="CAEZXO010000003">
    <property type="protein sequence ID" value="CAB4690056.1"/>
    <property type="molecule type" value="Genomic_DNA"/>
</dbReference>
<evidence type="ECO:0000313" key="9">
    <source>
        <dbReference type="EMBL" id="CAB5071050.1"/>
    </source>
</evidence>
<evidence type="ECO:0000313" key="5">
    <source>
        <dbReference type="EMBL" id="CAB4786082.1"/>
    </source>
</evidence>
<gene>
    <name evidence="3" type="ORF">UFOPK2510_00620</name>
    <name evidence="4" type="ORF">UFOPK2718_00832</name>
    <name evidence="5" type="ORF">UFOPK2936_01297</name>
    <name evidence="6" type="ORF">UFOPK3328_00689</name>
    <name evidence="7" type="ORF">UFOPK3779_01403</name>
    <name evidence="8" type="ORF">UFOPK3913_01472</name>
    <name evidence="2" type="ORF">UFOPK4107_00326</name>
    <name evidence="9" type="ORF">UFOPK4403_00516</name>
</gene>
<evidence type="ECO:0000313" key="2">
    <source>
        <dbReference type="EMBL" id="CAB4332577.1"/>
    </source>
</evidence>
<dbReference type="EMBL" id="CAFBOC010000022">
    <property type="protein sequence ID" value="CAB4986007.1"/>
    <property type="molecule type" value="Genomic_DNA"/>
</dbReference>
<evidence type="ECO:0000259" key="1">
    <source>
        <dbReference type="Pfam" id="PF26312"/>
    </source>
</evidence>